<dbReference type="Pfam" id="PF25474">
    <property type="entry name" value="TPR_TmcB"/>
    <property type="match status" value="1"/>
</dbReference>
<sequence length="1379" mass="161154">MTGPAIEFGNTKNKFWETENENLWLDAIFETYRQLYSKKNLENKSFSKQKVKAVLEATIWCLQVAALIWIPNLPVKNWSGNIFIWEIMGYLRFDTTCVKLGIINECLYLSFLTVFCIGFGHLVIAFFLYKSFDLPQQIFVLFKKFSYLWAIMLFIPSMTLFSIYLKYNFSPEEKVLEYNSNNHFKDFEINTALQILIVFAMAISFFLILFYSELTGEIRHFAAQQTIKAKAHSRVDNHMAIFIYFLPIFYTIIAENHIIYYQLMIMLFSLFLMWESINYIPYFSFFCNSLLILRFFIIAAISFIFQLGYWVDNSLSIILFAIVLIPLSSLYFINFILKLQQRTRTNLPNNLTGINSKYQLEKALRHALCENDAENKDQIIYIFEAFFIEKTTNRAKLQVIWEINYCLHTLKDESLARAKLSKISKISDWSLLANYQAYLCKKNIEDSYTNESSKFLNYFQQLNWIKKEDKKLCETLLEFWKEVASDSPILNRLIRKLNFIDKNILSLSREYSQIITKFSNSRESLALYASYTRNILFDIEKGIMLDNKLRYFDRLAQNSTNDIRNFSFFDDGNGILIFSNEEENFGEILFANSAASETLKFTSLVGNSISNFVIPYYRKIFIEKMKWYAHFSSASEIDLEEGFFIDLPTHFLIECTGKASMTAINNFLITVLVFKLKPASHQVALISDDGEILGHTEDFSKYAKYSDRNLIGFDLFKIFNFEKFQFQPFIPYHLSDKILVFMYFEVCDVKISYILLINDPEEMQKWQDKALEQCSCPISPSYINNKRKSRLLENLGIPMSQPMTPKSQENRELNFDTECRLIINKSDENSDILNDKSSDKLDEKSQISLHTSLKQFLSIIKIFSRSINILHFVFVLSVLIVIATNIAVLFYAFSSIDLVSDMSLPLTVGEAGKNLQLAAYIAKVVLILSPYAIYSSSILPPIFAGLETKIGELENIHSYIANNLTSWDSCSGRSIVTDKNIDMWYLDNGIYREKTNLLDTLTLFIQTGKEFIRKYNTSEDFTEEAAFMIINGYGEAFYYCNHSMYDVIDCQETGINNFKSKMFILLVLGIAVLGTCILIMAPFCYSTLKIENDLWNNVRKSAYKNYFELANSSIDRLTNIHYQAEIATNDKKLSKKSFNFKNYWKYTWRIFIYCIIVFLFSLTNILYFYEKCADYLSYRPEVIRELLTIQTSYTNLGIWVTEISGEYTYSTIKNQLYMAYPFTNSESAVQKAISKIKYSEIILRDFKYSEILSKGFNRIYYENVNSAWNELATGIHSAGQITIYDSGALIYLYYDLYSWLRFLSFIFELDQYYSKIIVEVDKYSQSVIDDQIHLIMTILVLFIMISLVIYFGKYLIFFRNEKKYLMKINSMMKIIPQGV</sequence>
<feature type="transmembrane region" description="Helical" evidence="1">
    <location>
        <begin position="235"/>
        <end position="253"/>
    </location>
</feature>
<dbReference type="PANTHER" id="PTHR31600">
    <property type="entry name" value="TINY MACROCYSTS PROTEIN B-RELATED"/>
    <property type="match status" value="1"/>
</dbReference>
<reference evidence="3" key="1">
    <citation type="submission" date="2021-09" db="EMBL/GenBank/DDBJ databases">
        <authorList>
            <consortium name="AG Swart"/>
            <person name="Singh M."/>
            <person name="Singh A."/>
            <person name="Seah K."/>
            <person name="Emmerich C."/>
        </authorList>
    </citation>
    <scope>NUCLEOTIDE SEQUENCE</scope>
    <source>
        <strain evidence="3">ATCC30299</strain>
    </source>
</reference>
<feature type="transmembrane region" description="Helical" evidence="1">
    <location>
        <begin position="291"/>
        <end position="311"/>
    </location>
</feature>
<keyword evidence="1" id="KW-0812">Transmembrane</keyword>
<keyword evidence="1" id="KW-0472">Membrane</keyword>
<evidence type="ECO:0000256" key="1">
    <source>
        <dbReference type="SAM" id="Phobius"/>
    </source>
</evidence>
<feature type="transmembrane region" description="Helical" evidence="1">
    <location>
        <begin position="869"/>
        <end position="894"/>
    </location>
</feature>
<dbReference type="PANTHER" id="PTHR31600:SF2">
    <property type="entry name" value="GAMETE ENRICHED GENE 10 PROTEIN-RELATED"/>
    <property type="match status" value="1"/>
</dbReference>
<feature type="transmembrane region" description="Helical" evidence="1">
    <location>
        <begin position="192"/>
        <end position="214"/>
    </location>
</feature>
<feature type="transmembrane region" description="Helical" evidence="1">
    <location>
        <begin position="1063"/>
        <end position="1088"/>
    </location>
</feature>
<feature type="transmembrane region" description="Helical" evidence="1">
    <location>
        <begin position="914"/>
        <end position="934"/>
    </location>
</feature>
<dbReference type="InterPro" id="IPR052994">
    <property type="entry name" value="Tiny_macrocysts_regulators"/>
</dbReference>
<organism evidence="3 4">
    <name type="scientific">Blepharisma stoltei</name>
    <dbReference type="NCBI Taxonomy" id="1481888"/>
    <lineage>
        <taxon>Eukaryota</taxon>
        <taxon>Sar</taxon>
        <taxon>Alveolata</taxon>
        <taxon>Ciliophora</taxon>
        <taxon>Postciliodesmatophora</taxon>
        <taxon>Heterotrichea</taxon>
        <taxon>Heterotrichida</taxon>
        <taxon>Blepharismidae</taxon>
        <taxon>Blepharisma</taxon>
    </lineage>
</organism>
<keyword evidence="4" id="KW-1185">Reference proteome</keyword>
<feature type="transmembrane region" description="Helical" evidence="1">
    <location>
        <begin position="317"/>
        <end position="337"/>
    </location>
</feature>
<gene>
    <name evidence="3" type="ORF">BSTOLATCC_MIC34988</name>
</gene>
<evidence type="ECO:0000313" key="3">
    <source>
        <dbReference type="EMBL" id="CAG9323958.1"/>
    </source>
</evidence>
<protein>
    <recommendedName>
        <fullName evidence="2">TmcB/TmcC TPR repeats domain-containing protein</fullName>
    </recommendedName>
</protein>
<dbReference type="InterPro" id="IPR057352">
    <property type="entry name" value="TPR_TmcB/C"/>
</dbReference>
<evidence type="ECO:0000259" key="2">
    <source>
        <dbReference type="Pfam" id="PF25474"/>
    </source>
</evidence>
<accession>A0AAU9JDX3</accession>
<feature type="transmembrane region" description="Helical" evidence="1">
    <location>
        <begin position="259"/>
        <end position="279"/>
    </location>
</feature>
<dbReference type="Proteomes" id="UP001162131">
    <property type="component" value="Unassembled WGS sequence"/>
</dbReference>
<feature type="transmembrane region" description="Helical" evidence="1">
    <location>
        <begin position="108"/>
        <end position="129"/>
    </location>
</feature>
<name>A0AAU9JDX3_9CILI</name>
<dbReference type="EMBL" id="CAJZBQ010000035">
    <property type="protein sequence ID" value="CAG9323958.1"/>
    <property type="molecule type" value="Genomic_DNA"/>
</dbReference>
<feature type="transmembrane region" description="Helical" evidence="1">
    <location>
        <begin position="1288"/>
        <end position="1307"/>
    </location>
</feature>
<proteinExistence type="predicted"/>
<feature type="transmembrane region" description="Helical" evidence="1">
    <location>
        <begin position="1332"/>
        <end position="1357"/>
    </location>
</feature>
<feature type="domain" description="TmcB/TmcC TPR repeats" evidence="2">
    <location>
        <begin position="443"/>
        <end position="545"/>
    </location>
</feature>
<evidence type="ECO:0000313" key="4">
    <source>
        <dbReference type="Proteomes" id="UP001162131"/>
    </source>
</evidence>
<keyword evidence="1" id="KW-1133">Transmembrane helix</keyword>
<feature type="transmembrane region" description="Helical" evidence="1">
    <location>
        <begin position="1150"/>
        <end position="1169"/>
    </location>
</feature>
<feature type="transmembrane region" description="Helical" evidence="1">
    <location>
        <begin position="145"/>
        <end position="165"/>
    </location>
</feature>
<comment type="caution">
    <text evidence="3">The sequence shown here is derived from an EMBL/GenBank/DDBJ whole genome shotgun (WGS) entry which is preliminary data.</text>
</comment>